<dbReference type="EMBL" id="CP149822">
    <property type="protein sequence ID" value="WZN43011.1"/>
    <property type="molecule type" value="Genomic_DNA"/>
</dbReference>
<name>A0ABZ2YTD4_9BACT</name>
<organism evidence="1 2">
    <name type="scientific">Chitinophaga pollutisoli</name>
    <dbReference type="NCBI Taxonomy" id="3133966"/>
    <lineage>
        <taxon>Bacteria</taxon>
        <taxon>Pseudomonadati</taxon>
        <taxon>Bacteroidota</taxon>
        <taxon>Chitinophagia</taxon>
        <taxon>Chitinophagales</taxon>
        <taxon>Chitinophagaceae</taxon>
        <taxon>Chitinophaga</taxon>
    </lineage>
</organism>
<protein>
    <recommendedName>
        <fullName evidence="3">DUF4843 domain-containing protein</fullName>
    </recommendedName>
</protein>
<evidence type="ECO:0000313" key="2">
    <source>
        <dbReference type="Proteomes" id="UP001485459"/>
    </source>
</evidence>
<accession>A0ABZ2YTD4</accession>
<dbReference type="Proteomes" id="UP001485459">
    <property type="component" value="Chromosome"/>
</dbReference>
<keyword evidence="2" id="KW-1185">Reference proteome</keyword>
<evidence type="ECO:0000313" key="1">
    <source>
        <dbReference type="EMBL" id="WZN43011.1"/>
    </source>
</evidence>
<dbReference type="PROSITE" id="PS51257">
    <property type="entry name" value="PROKAR_LIPOPROTEIN"/>
    <property type="match status" value="1"/>
</dbReference>
<proteinExistence type="predicted"/>
<reference evidence="2" key="1">
    <citation type="submission" date="2024-03" db="EMBL/GenBank/DDBJ databases">
        <title>Chitinophaga horti sp. nov., isolated from garden soil.</title>
        <authorList>
            <person name="Lee D.S."/>
            <person name="Han D.M."/>
            <person name="Baek J.H."/>
            <person name="Choi D.G."/>
            <person name="Jeon J.H."/>
            <person name="Jeon C.O."/>
        </authorList>
    </citation>
    <scope>NUCLEOTIDE SEQUENCE [LARGE SCALE GENOMIC DNA]</scope>
    <source>
        <strain evidence="2">GPA1</strain>
    </source>
</reference>
<sequence>MQKILRNRLIVLLLGLMPLVFLACGKDEMAMGKAMQVVVTGYNGSGYALQVSVDTSVYDVTVSNGSYIIKPASILQFYAVHRYDPKRKDMMLVITDTVTKAVVLSKPLPAAGSKAHFNFVYIDGKEIPSQPPVPDPNTNKLGFYVRYMEGDEPFDIFLYRLDETTGQEHRVYFAKNVKANGWVYGDFAGSEWFADKTMYDKAYVCFTKTGTTDQWAFRDSENQSRLSAGGMLLPLLAERGVVQQFFVTPGEYGLEVSRMFFIPDRVR</sequence>
<evidence type="ECO:0008006" key="3">
    <source>
        <dbReference type="Google" id="ProtNLM"/>
    </source>
</evidence>
<dbReference type="RefSeq" id="WP_341837833.1">
    <property type="nucleotide sequence ID" value="NZ_CP149822.1"/>
</dbReference>
<gene>
    <name evidence="1" type="ORF">WJU16_08185</name>
</gene>